<comment type="pathway">
    <text evidence="5">Cofactor biosynthesis; adenosylcobalamin biosynthesis; cob(II)yrinate a,c-diamide from sirohydrochlorin (anaerobic route): step 6/10.</text>
</comment>
<dbReference type="EC" id="2.1.1.195" evidence="5"/>
<dbReference type="NCBIfam" id="TIGR00312">
    <property type="entry name" value="cbiD"/>
    <property type="match status" value="1"/>
</dbReference>
<organism evidence="6 7">
    <name type="scientific">Selenomonas artemidis F0399</name>
    <dbReference type="NCBI Taxonomy" id="749551"/>
    <lineage>
        <taxon>Bacteria</taxon>
        <taxon>Bacillati</taxon>
        <taxon>Bacillota</taxon>
        <taxon>Negativicutes</taxon>
        <taxon>Selenomonadales</taxon>
        <taxon>Selenomonadaceae</taxon>
        <taxon>Selenomonas</taxon>
    </lineage>
</organism>
<proteinExistence type="inferred from homology"/>
<evidence type="ECO:0000256" key="3">
    <source>
        <dbReference type="ARBA" id="ARBA00022679"/>
    </source>
</evidence>
<dbReference type="PIRSF" id="PIRSF026782">
    <property type="entry name" value="CbiD"/>
    <property type="match status" value="1"/>
</dbReference>
<accession>E7MZU2</accession>
<dbReference type="EMBL" id="AECV01000001">
    <property type="protein sequence ID" value="EFW30606.1"/>
    <property type="molecule type" value="Genomic_DNA"/>
</dbReference>
<keyword evidence="7" id="KW-1185">Reference proteome</keyword>
<dbReference type="UniPathway" id="UPA00148">
    <property type="reaction ID" value="UER00227"/>
</dbReference>
<dbReference type="GO" id="GO:0032259">
    <property type="term" value="P:methylation"/>
    <property type="evidence" value="ECO:0007669"/>
    <property type="project" value="UniProtKB-KW"/>
</dbReference>
<dbReference type="HOGENOM" id="CLU_041273_1_0_9"/>
<keyword evidence="3 5" id="KW-0808">Transferase</keyword>
<keyword evidence="1 5" id="KW-0169">Cobalamin biosynthesis</keyword>
<dbReference type="GO" id="GO:0043780">
    <property type="term" value="F:cobalt-precorrin-5B C1-methyltransferase activity"/>
    <property type="evidence" value="ECO:0007669"/>
    <property type="project" value="RHEA"/>
</dbReference>
<keyword evidence="2 5" id="KW-0489">Methyltransferase</keyword>
<evidence type="ECO:0000256" key="2">
    <source>
        <dbReference type="ARBA" id="ARBA00022603"/>
    </source>
</evidence>
<dbReference type="HAMAP" id="MF_00787">
    <property type="entry name" value="CbiD"/>
    <property type="match status" value="1"/>
</dbReference>
<keyword evidence="4 5" id="KW-0949">S-adenosyl-L-methionine</keyword>
<gene>
    <name evidence="5 6" type="primary">cbiD</name>
    <name evidence="6" type="ORF">HMPREF9555_00234</name>
</gene>
<evidence type="ECO:0000256" key="5">
    <source>
        <dbReference type="HAMAP-Rule" id="MF_00787"/>
    </source>
</evidence>
<comment type="catalytic activity">
    <reaction evidence="5">
        <text>Co-precorrin-5B + S-adenosyl-L-methionine = Co-precorrin-6A + S-adenosyl-L-homocysteine</text>
        <dbReference type="Rhea" id="RHEA:26285"/>
        <dbReference type="ChEBI" id="CHEBI:57856"/>
        <dbReference type="ChEBI" id="CHEBI:59789"/>
        <dbReference type="ChEBI" id="CHEBI:60063"/>
        <dbReference type="ChEBI" id="CHEBI:60064"/>
        <dbReference type="EC" id="2.1.1.195"/>
    </reaction>
</comment>
<evidence type="ECO:0000256" key="1">
    <source>
        <dbReference type="ARBA" id="ARBA00022573"/>
    </source>
</evidence>
<name>E7MZU2_9FIRM</name>
<dbReference type="InterPro" id="IPR036074">
    <property type="entry name" value="CbiD_sf"/>
</dbReference>
<comment type="function">
    <text evidence="5">Catalyzes the methylation of C-1 in cobalt-precorrin-5B to form cobalt-precorrin-6A.</text>
</comment>
<dbReference type="Gene3D" id="3.30.2110.10">
    <property type="entry name" value="CbiD-like"/>
    <property type="match status" value="1"/>
</dbReference>
<reference evidence="6 7" key="1">
    <citation type="submission" date="2010-08" db="EMBL/GenBank/DDBJ databases">
        <authorList>
            <person name="Weinstock G."/>
            <person name="Sodergren E."/>
            <person name="Clifton S."/>
            <person name="Fulton L."/>
            <person name="Fulton B."/>
            <person name="Courtney L."/>
            <person name="Fronick C."/>
            <person name="Harrison M."/>
            <person name="Strong C."/>
            <person name="Farmer C."/>
            <person name="Delahaunty K."/>
            <person name="Markovic C."/>
            <person name="Hall O."/>
            <person name="Minx P."/>
            <person name="Tomlinson C."/>
            <person name="Mitreva M."/>
            <person name="Hou S."/>
            <person name="Chen J."/>
            <person name="Wollam A."/>
            <person name="Pepin K.H."/>
            <person name="Johnson M."/>
            <person name="Bhonagiri V."/>
            <person name="Zhang X."/>
            <person name="Suruliraj S."/>
            <person name="Warren W."/>
            <person name="Chinwalla A."/>
            <person name="Mardis E.R."/>
            <person name="Wilson R.K."/>
        </authorList>
    </citation>
    <scope>NUCLEOTIDE SEQUENCE [LARGE SCALE GENOMIC DNA]</scope>
    <source>
        <strain evidence="6 7">F0399</strain>
    </source>
</reference>
<evidence type="ECO:0000256" key="4">
    <source>
        <dbReference type="ARBA" id="ARBA00022691"/>
    </source>
</evidence>
<evidence type="ECO:0000313" key="7">
    <source>
        <dbReference type="Proteomes" id="UP000004633"/>
    </source>
</evidence>
<dbReference type="PANTHER" id="PTHR35863">
    <property type="entry name" value="COBALT-PRECORRIN-5B C(1)-METHYLTRANSFERASE"/>
    <property type="match status" value="1"/>
</dbReference>
<dbReference type="GO" id="GO:0019251">
    <property type="term" value="P:anaerobic cobalamin biosynthetic process"/>
    <property type="evidence" value="ECO:0007669"/>
    <property type="project" value="UniProtKB-UniRule"/>
</dbReference>
<dbReference type="PANTHER" id="PTHR35863:SF1">
    <property type="entry name" value="COBALT-PRECORRIN-5B C(1)-METHYLTRANSFERASE"/>
    <property type="match status" value="1"/>
</dbReference>
<comment type="similarity">
    <text evidence="5">Belongs to the CbiD family.</text>
</comment>
<dbReference type="STRING" id="749551.HMPREF9555_00234"/>
<dbReference type="RefSeq" id="WP_009348894.1">
    <property type="nucleotide sequence ID" value="NZ_GL638127.1"/>
</dbReference>
<dbReference type="Pfam" id="PF01888">
    <property type="entry name" value="CbiD"/>
    <property type="match status" value="1"/>
</dbReference>
<dbReference type="SUPFAM" id="SSF111342">
    <property type="entry name" value="CbiD-like"/>
    <property type="match status" value="1"/>
</dbReference>
<dbReference type="AlphaFoldDB" id="E7MZU2"/>
<sequence>MAKAELRSGYTTGACAAAGVKAAFLFRAGEDWHEVELMALDGTPLTIPVKAVEETPDGIRAEVVKFSGDDPDITNGASVFTTLTLRNDISCIEFRAGEGVGTVTKRGMSLPVGEPSINKGPRELIRRVVEEMTGSADFGAVVTISIPAGVELAKKTLNPVLGIEGGISVIGTTGVLRPMSEEAFKDSLVPQIDVALAAGLDTLVFVPGKIGERIALAIGVPQEAAVETSNFIGFMLDSAAERGVKNVVILGHTGKLVKIAAGVFHTHNRVADARLETLAAYAAAEGLSTEGVRTILTSNTTEDAMECIAAAGLVDAVCAAIAERVHVRAERYLFGKVRVGAIMVNFAGDILGVDAAARAIAREHGWRL</sequence>
<dbReference type="Proteomes" id="UP000004633">
    <property type="component" value="Unassembled WGS sequence"/>
</dbReference>
<dbReference type="InterPro" id="IPR002748">
    <property type="entry name" value="CbiD"/>
</dbReference>
<evidence type="ECO:0000313" key="6">
    <source>
        <dbReference type="EMBL" id="EFW30606.1"/>
    </source>
</evidence>
<comment type="caution">
    <text evidence="6">The sequence shown here is derived from an EMBL/GenBank/DDBJ whole genome shotgun (WGS) entry which is preliminary data.</text>
</comment>
<protein>
    <recommendedName>
        <fullName evidence="5">Cobalt-precorrin-5B C(1)-methyltransferase</fullName>
        <ecNumber evidence="5">2.1.1.195</ecNumber>
    </recommendedName>
    <alternativeName>
        <fullName evidence="5">Cobalt-precorrin-6A synthase</fullName>
    </alternativeName>
</protein>